<dbReference type="eggNOG" id="COG0512">
    <property type="taxonomic scope" value="Bacteria"/>
</dbReference>
<dbReference type="AlphaFoldDB" id="A0A0R1XPD0"/>
<keyword evidence="4" id="KW-1185">Reference proteome</keyword>
<dbReference type="FunFam" id="3.40.50.880:FF:000003">
    <property type="entry name" value="Anthranilate synthase component II"/>
    <property type="match status" value="1"/>
</dbReference>
<dbReference type="RefSeq" id="WP_057002993.1">
    <property type="nucleotide sequence ID" value="NZ_AZGA01000088.1"/>
</dbReference>
<dbReference type="PANTHER" id="PTHR43418">
    <property type="entry name" value="MULTIFUNCTIONAL TRYPTOPHAN BIOSYNTHESIS PROTEIN-RELATED"/>
    <property type="match status" value="1"/>
</dbReference>
<organism evidence="3 4">
    <name type="scientific">Agrilactobacillus composti DSM 18527 = JCM 14202</name>
    <dbReference type="NCBI Taxonomy" id="1423734"/>
    <lineage>
        <taxon>Bacteria</taxon>
        <taxon>Bacillati</taxon>
        <taxon>Bacillota</taxon>
        <taxon>Bacilli</taxon>
        <taxon>Lactobacillales</taxon>
        <taxon>Lactobacillaceae</taxon>
        <taxon>Agrilactobacillus</taxon>
    </lineage>
</organism>
<dbReference type="PRINTS" id="PR00097">
    <property type="entry name" value="ANTSNTHASEII"/>
</dbReference>
<dbReference type="PRINTS" id="PR00096">
    <property type="entry name" value="GATASE"/>
</dbReference>
<keyword evidence="1 3" id="KW-0315">Glutamine amidotransferase</keyword>
<feature type="domain" description="Glutamine amidotransferase" evidence="2">
    <location>
        <begin position="4"/>
        <end position="186"/>
    </location>
</feature>
<evidence type="ECO:0000259" key="2">
    <source>
        <dbReference type="Pfam" id="PF00117"/>
    </source>
</evidence>
<proteinExistence type="predicted"/>
<dbReference type="Gene3D" id="3.40.50.880">
    <property type="match status" value="1"/>
</dbReference>
<dbReference type="Pfam" id="PF00117">
    <property type="entry name" value="GATase"/>
    <property type="match status" value="1"/>
</dbReference>
<accession>A0A0R1XPD0</accession>
<dbReference type="InterPro" id="IPR006221">
    <property type="entry name" value="TrpG/PapA_dom"/>
</dbReference>
<name>A0A0R1XPD0_9LACO</name>
<reference evidence="3 4" key="1">
    <citation type="journal article" date="2015" name="Genome Announc.">
        <title>Expanding the biotechnology potential of lactobacilli through comparative genomics of 213 strains and associated genera.</title>
        <authorList>
            <person name="Sun Z."/>
            <person name="Harris H.M."/>
            <person name="McCann A."/>
            <person name="Guo C."/>
            <person name="Argimon S."/>
            <person name="Zhang W."/>
            <person name="Yang X."/>
            <person name="Jeffery I.B."/>
            <person name="Cooney J.C."/>
            <person name="Kagawa T.F."/>
            <person name="Liu W."/>
            <person name="Song Y."/>
            <person name="Salvetti E."/>
            <person name="Wrobel A."/>
            <person name="Rasinkangas P."/>
            <person name="Parkhill J."/>
            <person name="Rea M.C."/>
            <person name="O'Sullivan O."/>
            <person name="Ritari J."/>
            <person name="Douillard F.P."/>
            <person name="Paul Ross R."/>
            <person name="Yang R."/>
            <person name="Briner A.E."/>
            <person name="Felis G.E."/>
            <person name="de Vos W.M."/>
            <person name="Barrangou R."/>
            <person name="Klaenhammer T.R."/>
            <person name="Caufield P.W."/>
            <person name="Cui Y."/>
            <person name="Zhang H."/>
            <person name="O'Toole P.W."/>
        </authorList>
    </citation>
    <scope>NUCLEOTIDE SEQUENCE [LARGE SCALE GENOMIC DNA]</scope>
    <source>
        <strain evidence="3 4">DSM 18527</strain>
    </source>
</reference>
<dbReference type="GO" id="GO:0004049">
    <property type="term" value="F:anthranilate synthase activity"/>
    <property type="evidence" value="ECO:0007669"/>
    <property type="project" value="TreeGrafter"/>
</dbReference>
<dbReference type="GO" id="GO:0005829">
    <property type="term" value="C:cytosol"/>
    <property type="evidence" value="ECO:0007669"/>
    <property type="project" value="TreeGrafter"/>
</dbReference>
<dbReference type="GO" id="GO:0000162">
    <property type="term" value="P:L-tryptophan biosynthetic process"/>
    <property type="evidence" value="ECO:0007669"/>
    <property type="project" value="TreeGrafter"/>
</dbReference>
<dbReference type="NCBIfam" id="TIGR00566">
    <property type="entry name" value="trpG_papA"/>
    <property type="match status" value="1"/>
</dbReference>
<dbReference type="Proteomes" id="UP000051236">
    <property type="component" value="Unassembled WGS sequence"/>
</dbReference>
<dbReference type="CDD" id="cd01743">
    <property type="entry name" value="GATase1_Anthranilate_Synthase"/>
    <property type="match status" value="1"/>
</dbReference>
<dbReference type="GO" id="GO:0016740">
    <property type="term" value="F:transferase activity"/>
    <property type="evidence" value="ECO:0007669"/>
    <property type="project" value="UniProtKB-KW"/>
</dbReference>
<dbReference type="PATRIC" id="fig|1423734.3.peg.1618"/>
<gene>
    <name evidence="3" type="ORF">FC83_GL001599</name>
</gene>
<dbReference type="InterPro" id="IPR050472">
    <property type="entry name" value="Anth_synth/Amidotransfase"/>
</dbReference>
<dbReference type="EMBL" id="AZGA01000088">
    <property type="protein sequence ID" value="KRM30468.1"/>
    <property type="molecule type" value="Genomic_DNA"/>
</dbReference>
<evidence type="ECO:0000256" key="1">
    <source>
        <dbReference type="ARBA" id="ARBA00022962"/>
    </source>
</evidence>
<evidence type="ECO:0000313" key="4">
    <source>
        <dbReference type="Proteomes" id="UP000051236"/>
    </source>
</evidence>
<dbReference type="InterPro" id="IPR017926">
    <property type="entry name" value="GATASE"/>
</dbReference>
<evidence type="ECO:0000313" key="3">
    <source>
        <dbReference type="EMBL" id="KRM30468.1"/>
    </source>
</evidence>
<dbReference type="STRING" id="1423734.FC83_GL001599"/>
<keyword evidence="3" id="KW-0808">Transferase</keyword>
<sequence length="198" mass="21270">MLTIVDNYDSFTYNLYQLVGQLTTEEIQVIKNDELSVQGLKDLNPDRLLFSPGPGNPDEAGNMLAYLDAFIGQIPILGVCLGHQAIGEVYGGQVVHSPKLMHGKASTIYQVAPSPLFDACPATFAGARYHSLTLANLPAELTVTATTQSGEIMAVADAKRQVYGVQFHPESILTTASVGRQLIQNFVKLPKPTAIALA</sequence>
<dbReference type="PRINTS" id="PR00099">
    <property type="entry name" value="CPSGATASE"/>
</dbReference>
<dbReference type="SUPFAM" id="SSF52317">
    <property type="entry name" value="Class I glutamine amidotransferase-like"/>
    <property type="match status" value="1"/>
</dbReference>
<protein>
    <submittedName>
        <fullName evidence="3">Glutamine amidotransferase of anthranilate synthase</fullName>
    </submittedName>
</protein>
<dbReference type="InterPro" id="IPR029062">
    <property type="entry name" value="Class_I_gatase-like"/>
</dbReference>
<comment type="caution">
    <text evidence="3">The sequence shown here is derived from an EMBL/GenBank/DDBJ whole genome shotgun (WGS) entry which is preliminary data.</text>
</comment>
<dbReference type="PROSITE" id="PS51273">
    <property type="entry name" value="GATASE_TYPE_1"/>
    <property type="match status" value="1"/>
</dbReference>
<dbReference type="PANTHER" id="PTHR43418:SF4">
    <property type="entry name" value="MULTIFUNCTIONAL TRYPTOPHAN BIOSYNTHESIS PROTEIN"/>
    <property type="match status" value="1"/>
</dbReference>